<dbReference type="Proteomes" id="UP000485058">
    <property type="component" value="Unassembled WGS sequence"/>
</dbReference>
<dbReference type="AlphaFoldDB" id="A0A699YJ23"/>
<protein>
    <submittedName>
        <fullName evidence="1">F-box domain-containing protein</fullName>
    </submittedName>
</protein>
<reference evidence="1 2" key="1">
    <citation type="submission" date="2020-02" db="EMBL/GenBank/DDBJ databases">
        <title>Draft genome sequence of Haematococcus lacustris strain NIES-144.</title>
        <authorList>
            <person name="Morimoto D."/>
            <person name="Nakagawa S."/>
            <person name="Yoshida T."/>
            <person name="Sawayama S."/>
        </authorList>
    </citation>
    <scope>NUCLEOTIDE SEQUENCE [LARGE SCALE GENOMIC DNA]</scope>
    <source>
        <strain evidence="1 2">NIES-144</strain>
    </source>
</reference>
<accession>A0A699YJ23</accession>
<keyword evidence="2" id="KW-1185">Reference proteome</keyword>
<evidence type="ECO:0000313" key="2">
    <source>
        <dbReference type="Proteomes" id="UP000485058"/>
    </source>
</evidence>
<sequence>PPHPTPPTMNQGWQLAVQLLQWLKDHHNPRSVSGSLHRAELQLALRYMGLCTDNTCDKGR</sequence>
<organism evidence="1 2">
    <name type="scientific">Haematococcus lacustris</name>
    <name type="common">Green alga</name>
    <name type="synonym">Haematococcus pluvialis</name>
    <dbReference type="NCBI Taxonomy" id="44745"/>
    <lineage>
        <taxon>Eukaryota</taxon>
        <taxon>Viridiplantae</taxon>
        <taxon>Chlorophyta</taxon>
        <taxon>core chlorophytes</taxon>
        <taxon>Chlorophyceae</taxon>
        <taxon>CS clade</taxon>
        <taxon>Chlamydomonadales</taxon>
        <taxon>Haematococcaceae</taxon>
        <taxon>Haematococcus</taxon>
    </lineage>
</organism>
<evidence type="ECO:0000313" key="1">
    <source>
        <dbReference type="EMBL" id="GFH07006.1"/>
    </source>
</evidence>
<gene>
    <name evidence="1" type="ORF">HaLaN_01741</name>
</gene>
<comment type="caution">
    <text evidence="1">The sequence shown here is derived from an EMBL/GenBank/DDBJ whole genome shotgun (WGS) entry which is preliminary data.</text>
</comment>
<proteinExistence type="predicted"/>
<feature type="non-terminal residue" evidence="1">
    <location>
        <position position="1"/>
    </location>
</feature>
<feature type="non-terminal residue" evidence="1">
    <location>
        <position position="60"/>
    </location>
</feature>
<dbReference type="EMBL" id="BLLF01000068">
    <property type="protein sequence ID" value="GFH07006.1"/>
    <property type="molecule type" value="Genomic_DNA"/>
</dbReference>
<name>A0A699YJ23_HAELA</name>